<feature type="domain" description="Ribosomal protein mS38 C-terminal" evidence="5">
    <location>
        <begin position="274"/>
        <end position="307"/>
    </location>
</feature>
<comment type="similarity">
    <text evidence="3">Belongs to the mitochondrion-specific ribosomal protein mS38 family.</text>
</comment>
<dbReference type="STRING" id="8469.M7AN81"/>
<dbReference type="Pfam" id="PF00106">
    <property type="entry name" value="adh_short"/>
    <property type="match status" value="1"/>
</dbReference>
<keyword evidence="6" id="KW-0808">Transferase</keyword>
<keyword evidence="6" id="KW-0418">Kinase</keyword>
<dbReference type="Proteomes" id="UP000031443">
    <property type="component" value="Unassembled WGS sequence"/>
</dbReference>
<accession>M7AN81</accession>
<dbReference type="InterPro" id="IPR013177">
    <property type="entry name" value="Ribosomal_mS38_C"/>
</dbReference>
<reference evidence="7" key="1">
    <citation type="journal article" date="2013" name="Nat. Genet.">
        <title>The draft genomes of soft-shell turtle and green sea turtle yield insights into the development and evolution of the turtle-specific body plan.</title>
        <authorList>
            <person name="Wang Z."/>
            <person name="Pascual-Anaya J."/>
            <person name="Zadissa A."/>
            <person name="Li W."/>
            <person name="Niimura Y."/>
            <person name="Huang Z."/>
            <person name="Li C."/>
            <person name="White S."/>
            <person name="Xiong Z."/>
            <person name="Fang D."/>
            <person name="Wang B."/>
            <person name="Ming Y."/>
            <person name="Chen Y."/>
            <person name="Zheng Y."/>
            <person name="Kuraku S."/>
            <person name="Pignatelli M."/>
            <person name="Herrero J."/>
            <person name="Beal K."/>
            <person name="Nozawa M."/>
            <person name="Li Q."/>
            <person name="Wang J."/>
            <person name="Zhang H."/>
            <person name="Yu L."/>
            <person name="Shigenobu S."/>
            <person name="Wang J."/>
            <person name="Liu J."/>
            <person name="Flicek P."/>
            <person name="Searle S."/>
            <person name="Wang J."/>
            <person name="Kuratani S."/>
            <person name="Yin Y."/>
            <person name="Aken B."/>
            <person name="Zhang G."/>
            <person name="Irie N."/>
        </authorList>
    </citation>
    <scope>NUCLEOTIDE SEQUENCE [LARGE SCALE GENOMIC DNA]</scope>
</reference>
<evidence type="ECO:0000256" key="2">
    <source>
        <dbReference type="ARBA" id="ARBA00023128"/>
    </source>
</evidence>
<evidence type="ECO:0000313" key="6">
    <source>
        <dbReference type="EMBL" id="EMP25979.1"/>
    </source>
</evidence>
<dbReference type="Pfam" id="PF08213">
    <property type="entry name" value="COX24_C"/>
    <property type="match status" value="1"/>
</dbReference>
<evidence type="ECO:0000259" key="5">
    <source>
        <dbReference type="SMART" id="SM01155"/>
    </source>
</evidence>
<gene>
    <name evidence="6" type="ORF">UY3_16976</name>
</gene>
<sequence length="347" mass="39640">MSDRDAICPDIQELQQLSKQYSHIKLLQLDVVCENSIKTVVKEVEEILGDKGLNCLINNAGINVVASLEEVTAETMLTIYETNTVAQLMVTKAFLPLLRKAAQLSTGMGCHRAAIINMSSLAASMQLVTANEMFLKVYPYRIAKREEISNKYVDITTNFSIREGLTICRSASSVLCSGPTSANYSTQPSNKNGAQPQRWYALDPELEEMLVPRKMSISPLESWLTVRYSLPKVEIINVHEKLGYEPTQQYDCPPCEGGADVEEEEGEVSTNKVECKNVLKIRRRKMNRHKYKKLLKRTRFLRRKVLDGRRKKRQAKFEKDLKRIWRRAGLKKPSEGWQLPKIFVRTK</sequence>
<protein>
    <recommendedName>
        <fullName evidence="4">Small ribosomal subunit protein mS38</fullName>
    </recommendedName>
</protein>
<keyword evidence="7" id="KW-1185">Reference proteome</keyword>
<dbReference type="InterPro" id="IPR002347">
    <property type="entry name" value="SDR_fam"/>
</dbReference>
<dbReference type="CDD" id="cd23699">
    <property type="entry name" value="At5g63150_CTD"/>
    <property type="match status" value="1"/>
</dbReference>
<dbReference type="SMART" id="SM01155">
    <property type="entry name" value="DUF1713"/>
    <property type="match status" value="1"/>
</dbReference>
<dbReference type="AlphaFoldDB" id="M7AN81"/>
<comment type="subcellular location">
    <subcellularLocation>
        <location evidence="1">Mitochondrion</location>
    </subcellularLocation>
</comment>
<dbReference type="SUPFAM" id="SSF51735">
    <property type="entry name" value="NAD(P)-binding Rossmann-fold domains"/>
    <property type="match status" value="1"/>
</dbReference>
<dbReference type="EMBL" id="KB585326">
    <property type="protein sequence ID" value="EMP25979.1"/>
    <property type="molecule type" value="Genomic_DNA"/>
</dbReference>
<evidence type="ECO:0000313" key="7">
    <source>
        <dbReference type="Proteomes" id="UP000031443"/>
    </source>
</evidence>
<dbReference type="PANTHER" id="PTHR32035:SF3">
    <property type="entry name" value="SMALL RIBOSOMAL SUBUNIT PROTEIN MS38"/>
    <property type="match status" value="1"/>
</dbReference>
<dbReference type="eggNOG" id="ENOG502S2YD">
    <property type="taxonomic scope" value="Eukaryota"/>
</dbReference>
<dbReference type="PANTHER" id="PTHR32035">
    <property type="entry name" value="AURORA KINASE A-INTERACTING PROTEIN"/>
    <property type="match status" value="1"/>
</dbReference>
<dbReference type="InterPro" id="IPR036291">
    <property type="entry name" value="NAD(P)-bd_dom_sf"/>
</dbReference>
<proteinExistence type="inferred from homology"/>
<dbReference type="Gene3D" id="3.40.50.720">
    <property type="entry name" value="NAD(P)-binding Rossmann-like Domain"/>
    <property type="match status" value="1"/>
</dbReference>
<keyword evidence="2" id="KW-0496">Mitochondrion</keyword>
<dbReference type="GO" id="GO:0016301">
    <property type="term" value="F:kinase activity"/>
    <property type="evidence" value="ECO:0007669"/>
    <property type="project" value="UniProtKB-KW"/>
</dbReference>
<organism evidence="6 7">
    <name type="scientific">Chelonia mydas</name>
    <name type="common">Green sea-turtle</name>
    <name type="synonym">Chelonia agassizi</name>
    <dbReference type="NCBI Taxonomy" id="8469"/>
    <lineage>
        <taxon>Eukaryota</taxon>
        <taxon>Metazoa</taxon>
        <taxon>Chordata</taxon>
        <taxon>Craniata</taxon>
        <taxon>Vertebrata</taxon>
        <taxon>Euteleostomi</taxon>
        <taxon>Archelosauria</taxon>
        <taxon>Testudinata</taxon>
        <taxon>Testudines</taxon>
        <taxon>Cryptodira</taxon>
        <taxon>Durocryptodira</taxon>
        <taxon>Americhelydia</taxon>
        <taxon>Chelonioidea</taxon>
        <taxon>Cheloniidae</taxon>
        <taxon>Chelonia</taxon>
    </lineage>
</organism>
<evidence type="ECO:0000256" key="3">
    <source>
        <dbReference type="ARBA" id="ARBA00035647"/>
    </source>
</evidence>
<dbReference type="GO" id="GO:0005739">
    <property type="term" value="C:mitochondrion"/>
    <property type="evidence" value="ECO:0007669"/>
    <property type="project" value="UniProtKB-SubCell"/>
</dbReference>
<evidence type="ECO:0000256" key="4">
    <source>
        <dbReference type="ARBA" id="ARBA00035682"/>
    </source>
</evidence>
<name>M7AN81_CHEMY</name>
<evidence type="ECO:0000256" key="1">
    <source>
        <dbReference type="ARBA" id="ARBA00004173"/>
    </source>
</evidence>